<feature type="domain" description="J" evidence="7">
    <location>
        <begin position="8"/>
        <end position="73"/>
    </location>
</feature>
<keyword evidence="5" id="KW-0539">Nucleus</keyword>
<dbReference type="OMA" id="HFLQIAY"/>
<dbReference type="OrthoDB" id="376357at2759"/>
<evidence type="ECO:0000256" key="5">
    <source>
        <dbReference type="ARBA" id="ARBA00023242"/>
    </source>
</evidence>
<feature type="region of interest" description="Disordered" evidence="6">
    <location>
        <begin position="255"/>
        <end position="323"/>
    </location>
</feature>
<dbReference type="InterPro" id="IPR036869">
    <property type="entry name" value="J_dom_sf"/>
</dbReference>
<dbReference type="GO" id="GO:0005681">
    <property type="term" value="C:spliceosomal complex"/>
    <property type="evidence" value="ECO:0007669"/>
    <property type="project" value="TreeGrafter"/>
</dbReference>
<keyword evidence="4" id="KW-0143">Chaperone</keyword>
<dbReference type="PANTHER" id="PTHR44313">
    <property type="entry name" value="DNAJ HOMOLOG SUBFAMILY C MEMBER 17"/>
    <property type="match status" value="1"/>
</dbReference>
<comment type="subcellular location">
    <subcellularLocation>
        <location evidence="2">Cytoplasm</location>
    </subcellularLocation>
    <subcellularLocation>
        <location evidence="1">Nucleus</location>
    </subcellularLocation>
</comment>
<evidence type="ECO:0000256" key="3">
    <source>
        <dbReference type="ARBA" id="ARBA00022490"/>
    </source>
</evidence>
<dbReference type="eggNOG" id="KOG0691">
    <property type="taxonomic scope" value="Eukaryota"/>
</dbReference>
<dbReference type="Proteomes" id="UP000007148">
    <property type="component" value="Unassembled WGS sequence"/>
</dbReference>
<gene>
    <name evidence="8" type="ORF">PIIN_08914</name>
</gene>
<evidence type="ECO:0000256" key="6">
    <source>
        <dbReference type="SAM" id="MobiDB-lite"/>
    </source>
</evidence>
<evidence type="ECO:0000259" key="7">
    <source>
        <dbReference type="PROSITE" id="PS50076"/>
    </source>
</evidence>
<organism evidence="8 9">
    <name type="scientific">Serendipita indica (strain DSM 11827)</name>
    <name type="common">Root endophyte fungus</name>
    <name type="synonym">Piriformospora indica</name>
    <dbReference type="NCBI Taxonomy" id="1109443"/>
    <lineage>
        <taxon>Eukaryota</taxon>
        <taxon>Fungi</taxon>
        <taxon>Dikarya</taxon>
        <taxon>Basidiomycota</taxon>
        <taxon>Agaricomycotina</taxon>
        <taxon>Agaricomycetes</taxon>
        <taxon>Sebacinales</taxon>
        <taxon>Serendipitaceae</taxon>
        <taxon>Serendipita</taxon>
    </lineage>
</organism>
<reference evidence="8 9" key="1">
    <citation type="journal article" date="2011" name="PLoS Pathog.">
        <title>Endophytic Life Strategies Decoded by Genome and Transcriptome Analyses of the Mutualistic Root Symbiont Piriformospora indica.</title>
        <authorList>
            <person name="Zuccaro A."/>
            <person name="Lahrmann U."/>
            <person name="Guldener U."/>
            <person name="Langen G."/>
            <person name="Pfiffi S."/>
            <person name="Biedenkopf D."/>
            <person name="Wong P."/>
            <person name="Samans B."/>
            <person name="Grimm C."/>
            <person name="Basiewicz M."/>
            <person name="Murat C."/>
            <person name="Martin F."/>
            <person name="Kogel K.H."/>
        </authorList>
    </citation>
    <scope>NUCLEOTIDE SEQUENCE [LARGE SCALE GENOMIC DNA]</scope>
    <source>
        <strain evidence="8 9">DSM 11827</strain>
    </source>
</reference>
<evidence type="ECO:0000256" key="2">
    <source>
        <dbReference type="ARBA" id="ARBA00004496"/>
    </source>
</evidence>
<proteinExistence type="predicted"/>
<dbReference type="EMBL" id="CAFZ01001880">
    <property type="protein sequence ID" value="CCA78021.1"/>
    <property type="molecule type" value="Genomic_DNA"/>
</dbReference>
<dbReference type="AlphaFoldDB" id="G4U362"/>
<feature type="compositionally biased region" description="Polar residues" evidence="6">
    <location>
        <begin position="148"/>
        <end position="158"/>
    </location>
</feature>
<dbReference type="InParanoid" id="G4U362"/>
<evidence type="ECO:0000313" key="8">
    <source>
        <dbReference type="EMBL" id="CCA78021.1"/>
    </source>
</evidence>
<feature type="compositionally biased region" description="Low complexity" evidence="6">
    <location>
        <begin position="287"/>
        <end position="311"/>
    </location>
</feature>
<accession>G4U362</accession>
<dbReference type="InterPro" id="IPR001623">
    <property type="entry name" value="DnaJ_domain"/>
</dbReference>
<dbReference type="GO" id="GO:0005737">
    <property type="term" value="C:cytoplasm"/>
    <property type="evidence" value="ECO:0007669"/>
    <property type="project" value="UniProtKB-SubCell"/>
</dbReference>
<dbReference type="SMART" id="SM00271">
    <property type="entry name" value="DnaJ"/>
    <property type="match status" value="1"/>
</dbReference>
<keyword evidence="3" id="KW-0963">Cytoplasm</keyword>
<dbReference type="STRING" id="1109443.G4U362"/>
<dbReference type="HOGENOM" id="CLU_045732_0_1_1"/>
<evidence type="ECO:0000256" key="4">
    <source>
        <dbReference type="ARBA" id="ARBA00023186"/>
    </source>
</evidence>
<dbReference type="PRINTS" id="PR00625">
    <property type="entry name" value="JDOMAIN"/>
</dbReference>
<dbReference type="Gene3D" id="1.10.287.110">
    <property type="entry name" value="DnaJ domain"/>
    <property type="match status" value="1"/>
</dbReference>
<dbReference type="FunCoup" id="G4U362">
    <property type="interactions" value="356"/>
</dbReference>
<keyword evidence="9" id="KW-1185">Reference proteome</keyword>
<feature type="compositionally biased region" description="Basic and acidic residues" evidence="6">
    <location>
        <begin position="109"/>
        <end position="147"/>
    </location>
</feature>
<dbReference type="PROSITE" id="PS50076">
    <property type="entry name" value="DNAJ_2"/>
    <property type="match status" value="1"/>
</dbReference>
<evidence type="ECO:0000313" key="9">
    <source>
        <dbReference type="Proteomes" id="UP000007148"/>
    </source>
</evidence>
<dbReference type="GO" id="GO:0000390">
    <property type="term" value="P:spliceosomal complex disassembly"/>
    <property type="evidence" value="ECO:0007669"/>
    <property type="project" value="TreeGrafter"/>
</dbReference>
<protein>
    <recommendedName>
        <fullName evidence="7">J domain-containing protein</fullName>
    </recommendedName>
</protein>
<dbReference type="CDD" id="cd06257">
    <property type="entry name" value="DnaJ"/>
    <property type="match status" value="1"/>
</dbReference>
<name>G4U362_SERID</name>
<dbReference type="SUPFAM" id="SSF46565">
    <property type="entry name" value="Chaperone J-domain"/>
    <property type="match status" value="1"/>
</dbReference>
<feature type="region of interest" description="Disordered" evidence="6">
    <location>
        <begin position="95"/>
        <end position="158"/>
    </location>
</feature>
<sequence>MFSIGRYDHYDLLGLTSEAGEKDIQKAYRKRSLAVHPDRNPDNPEAAQMFHELKIAHDELLDPQTRSLLDAKIKSLQASAERLAKASVKRKGLLDALEESERQHKKQKTMTESERQKQEAEQNEIKEEGRRLREEREQANSKLEQEARSNAQSQDQSLFSTQVDSPIKLKYVLTNRPDLDTVPALYHILRQFGQIDESSITLTIKPPKNKPNKPPKFATAIAIFRKIEGSFGAVESSGQEARGLKDVEITWLSGEEPEPVRQLRSTGILGGRSGTSGPTTKVERTDNSSTAATAAPSASHPTSSSRDSASTKPGEGRLSGAGINFESAILMRMRQAERDRLNRGQGKAE</sequence>
<dbReference type="Pfam" id="PF00226">
    <property type="entry name" value="DnaJ"/>
    <property type="match status" value="1"/>
</dbReference>
<comment type="caution">
    <text evidence="8">The sequence shown here is derived from an EMBL/GenBank/DDBJ whole genome shotgun (WGS) entry which is preliminary data.</text>
</comment>
<dbReference type="InterPro" id="IPR052094">
    <property type="entry name" value="Pre-mRNA-splicing_ERAD"/>
</dbReference>
<dbReference type="PANTHER" id="PTHR44313:SF1">
    <property type="entry name" value="DNAJ HOMOLOG SUBFAMILY C MEMBER 17"/>
    <property type="match status" value="1"/>
</dbReference>
<evidence type="ECO:0000256" key="1">
    <source>
        <dbReference type="ARBA" id="ARBA00004123"/>
    </source>
</evidence>